<comment type="caution">
    <text evidence="2">The sequence shown here is derived from an EMBL/GenBank/DDBJ whole genome shotgun (WGS) entry which is preliminary data.</text>
</comment>
<evidence type="ECO:0000313" key="3">
    <source>
        <dbReference type="Proteomes" id="UP001165685"/>
    </source>
</evidence>
<reference evidence="2" key="1">
    <citation type="submission" date="2023-01" db="EMBL/GenBank/DDBJ databases">
        <title>Draft genome sequence of Nocardiopsis sp. LSu2-4 isolated from halophytes.</title>
        <authorList>
            <person name="Duangmal K."/>
            <person name="Chantavorakit T."/>
        </authorList>
    </citation>
    <scope>NUCLEOTIDE SEQUENCE</scope>
    <source>
        <strain evidence="2">LSu2-4</strain>
    </source>
</reference>
<gene>
    <name evidence="2" type="ORF">O4U47_07725</name>
</gene>
<dbReference type="RefSeq" id="WP_270676934.1">
    <property type="nucleotide sequence ID" value="NZ_JAQFWP010000010.1"/>
</dbReference>
<organism evidence="2 3">
    <name type="scientific">Nocardiopsis suaedae</name>
    <dbReference type="NCBI Taxonomy" id="3018444"/>
    <lineage>
        <taxon>Bacteria</taxon>
        <taxon>Bacillati</taxon>
        <taxon>Actinomycetota</taxon>
        <taxon>Actinomycetes</taxon>
        <taxon>Streptosporangiales</taxon>
        <taxon>Nocardiopsidaceae</taxon>
        <taxon>Nocardiopsis</taxon>
    </lineage>
</organism>
<keyword evidence="3" id="KW-1185">Reference proteome</keyword>
<evidence type="ECO:0000256" key="1">
    <source>
        <dbReference type="SAM" id="MobiDB-lite"/>
    </source>
</evidence>
<dbReference type="EMBL" id="JAQFWP010000010">
    <property type="protein sequence ID" value="MDA2804399.1"/>
    <property type="molecule type" value="Genomic_DNA"/>
</dbReference>
<dbReference type="Proteomes" id="UP001165685">
    <property type="component" value="Unassembled WGS sequence"/>
</dbReference>
<sequence length="233" mass="24281">MRMSPSSAVLSLVAVFLVLCLAIGLLWWYGGTLTGTDGAADGSAALSPEDFVDAESIVWPPGKPDSASGEPADGLPEGWASTTEAGLDIPVPDAWAGEEGGEEGGGPVLAETDGGELRTGRVQVLTHMTSYRSPAGAVTSVRNRLVTAGRVAGHMEEWEYPAPGIDAAAHAEITFDPDSSEVKDEIGGRVRGFLYAVEPVPEGAPVLIWWGWPEEGYPDDAVDVITVGVRPAV</sequence>
<protein>
    <submittedName>
        <fullName evidence="2">Uncharacterized protein</fullName>
    </submittedName>
</protein>
<name>A0ABT4TI62_9ACTN</name>
<accession>A0ABT4TI62</accession>
<evidence type="ECO:0000313" key="2">
    <source>
        <dbReference type="EMBL" id="MDA2804399.1"/>
    </source>
</evidence>
<proteinExistence type="predicted"/>
<feature type="region of interest" description="Disordered" evidence="1">
    <location>
        <begin position="60"/>
        <end position="83"/>
    </location>
</feature>